<evidence type="ECO:0000256" key="7">
    <source>
        <dbReference type="SAM" id="MobiDB-lite"/>
    </source>
</evidence>
<dbReference type="Gene3D" id="1.20.1250.20">
    <property type="entry name" value="MFS general substrate transporter like domains"/>
    <property type="match status" value="2"/>
</dbReference>
<feature type="transmembrane region" description="Helical" evidence="8">
    <location>
        <begin position="404"/>
        <end position="424"/>
    </location>
</feature>
<dbReference type="InterPro" id="IPR036259">
    <property type="entry name" value="MFS_trans_sf"/>
</dbReference>
<evidence type="ECO:0000256" key="2">
    <source>
        <dbReference type="ARBA" id="ARBA00022448"/>
    </source>
</evidence>
<dbReference type="PROSITE" id="PS50850">
    <property type="entry name" value="MFS"/>
    <property type="match status" value="1"/>
</dbReference>
<evidence type="ECO:0000256" key="1">
    <source>
        <dbReference type="ARBA" id="ARBA00004141"/>
    </source>
</evidence>
<feature type="region of interest" description="Disordered" evidence="7">
    <location>
        <begin position="1"/>
        <end position="29"/>
    </location>
</feature>
<comment type="subcellular location">
    <subcellularLocation>
        <location evidence="1">Membrane</location>
        <topology evidence="1">Multi-pass membrane protein</topology>
    </subcellularLocation>
</comment>
<feature type="transmembrane region" description="Helical" evidence="8">
    <location>
        <begin position="210"/>
        <end position="230"/>
    </location>
</feature>
<feature type="transmembrane region" description="Helical" evidence="8">
    <location>
        <begin position="436"/>
        <end position="454"/>
    </location>
</feature>
<gene>
    <name evidence="10" type="ORF">VKT23_002127</name>
</gene>
<evidence type="ECO:0000259" key="9">
    <source>
        <dbReference type="PROSITE" id="PS50850"/>
    </source>
</evidence>
<keyword evidence="2" id="KW-0813">Transport</keyword>
<feature type="transmembrane region" description="Helical" evidence="8">
    <location>
        <begin position="144"/>
        <end position="164"/>
    </location>
</feature>
<accession>A0ABR1K4N4</accession>
<organism evidence="10 11">
    <name type="scientific">Marasmiellus scandens</name>
    <dbReference type="NCBI Taxonomy" id="2682957"/>
    <lineage>
        <taxon>Eukaryota</taxon>
        <taxon>Fungi</taxon>
        <taxon>Dikarya</taxon>
        <taxon>Basidiomycota</taxon>
        <taxon>Agaricomycotina</taxon>
        <taxon>Agaricomycetes</taxon>
        <taxon>Agaricomycetidae</taxon>
        <taxon>Agaricales</taxon>
        <taxon>Marasmiineae</taxon>
        <taxon>Omphalotaceae</taxon>
        <taxon>Marasmiellus</taxon>
    </lineage>
</organism>
<evidence type="ECO:0000256" key="5">
    <source>
        <dbReference type="ARBA" id="ARBA00023136"/>
    </source>
</evidence>
<dbReference type="InterPro" id="IPR020846">
    <property type="entry name" value="MFS_dom"/>
</dbReference>
<feature type="transmembrane region" description="Helical" evidence="8">
    <location>
        <begin position="346"/>
        <end position="366"/>
    </location>
</feature>
<keyword evidence="5 8" id="KW-0472">Membrane</keyword>
<feature type="transmembrane region" description="Helical" evidence="8">
    <location>
        <begin position="176"/>
        <end position="198"/>
    </location>
</feature>
<feature type="transmembrane region" description="Helical" evidence="8">
    <location>
        <begin position="282"/>
        <end position="302"/>
    </location>
</feature>
<dbReference type="PANTHER" id="PTHR43791:SF6">
    <property type="entry name" value="TRANSPORTER, PUTATIVE (AFU_ORTHOLOGUE AFUA_1G16690)-RELATED"/>
    <property type="match status" value="1"/>
</dbReference>
<dbReference type="InterPro" id="IPR011701">
    <property type="entry name" value="MFS"/>
</dbReference>
<name>A0ABR1K4N4_9AGAR</name>
<protein>
    <recommendedName>
        <fullName evidence="9">Major facilitator superfamily (MFS) profile domain-containing protein</fullName>
    </recommendedName>
</protein>
<keyword evidence="11" id="KW-1185">Reference proteome</keyword>
<dbReference type="Proteomes" id="UP001498398">
    <property type="component" value="Unassembled WGS sequence"/>
</dbReference>
<reference evidence="10 11" key="1">
    <citation type="submission" date="2024-01" db="EMBL/GenBank/DDBJ databases">
        <title>A draft genome for the cacao thread blight pathogen Marasmiellus scandens.</title>
        <authorList>
            <person name="Baruah I.K."/>
            <person name="Leung J."/>
            <person name="Bukari Y."/>
            <person name="Amoako-Attah I."/>
            <person name="Meinhardt L.W."/>
            <person name="Bailey B.A."/>
            <person name="Cohen S.P."/>
        </authorList>
    </citation>
    <scope>NUCLEOTIDE SEQUENCE [LARGE SCALE GENOMIC DNA]</scope>
    <source>
        <strain evidence="10 11">GH-19</strain>
    </source>
</reference>
<keyword evidence="4 8" id="KW-1133">Transmembrane helix</keyword>
<evidence type="ECO:0000256" key="6">
    <source>
        <dbReference type="SAM" id="Coils"/>
    </source>
</evidence>
<evidence type="ECO:0000313" key="10">
    <source>
        <dbReference type="EMBL" id="KAK7470705.1"/>
    </source>
</evidence>
<sequence length="483" mass="54212">MMRSSDEDVKLEAKGVQEPDTHPDDKYGGHEARAELERKLVRKIDLRMSILIFIYILNYVDRNNAGAARLKGFEHDLNLHEQEFPTLLSILYVGYILMQIPSNMFLNWIGKPSLYLPCCMMVWGMISCLTGITLNFVGALLTRFFLGFVEAAFFPGALFLLSKWYKREEIGLRTAILYCGNLISNAFGALMASGILSGMDGTLGHAAWRWLFYIEGALTVFVAVIAIFVLPDFPATTKWLSPLERELAMQRMEEDALVGDQEETETGGRFTGLWLAITDWRVWWLSFAMTAQVVALSFNAYFPTLSATMGFNSTISLLLCAPPFVFAAAAAFVLSRHSDKTGERFYHIISSFILGIVGFVIAISTMNTAARYVSLFLMAQAYAGFVVLYAWMSNSFPRPPSKRAVAIALINAFSQLGNVAGSYVFPTMWGPTYRNSYGICIATSGVAIIMCWVFRIELKRLNAKLDREEEEKGIKEKGFRYIL</sequence>
<dbReference type="EMBL" id="JBANRG010000002">
    <property type="protein sequence ID" value="KAK7470705.1"/>
    <property type="molecule type" value="Genomic_DNA"/>
</dbReference>
<feature type="domain" description="Major facilitator superfamily (MFS) profile" evidence="9">
    <location>
        <begin position="47"/>
        <end position="459"/>
    </location>
</feature>
<keyword evidence="3 8" id="KW-0812">Transmembrane</keyword>
<dbReference type="Pfam" id="PF07690">
    <property type="entry name" value="MFS_1"/>
    <property type="match status" value="1"/>
</dbReference>
<feature type="coiled-coil region" evidence="6">
    <location>
        <begin position="451"/>
        <end position="478"/>
    </location>
</feature>
<proteinExistence type="predicted"/>
<evidence type="ECO:0000313" key="11">
    <source>
        <dbReference type="Proteomes" id="UP001498398"/>
    </source>
</evidence>
<feature type="transmembrane region" description="Helical" evidence="8">
    <location>
        <begin position="314"/>
        <end position="334"/>
    </location>
</feature>
<comment type="caution">
    <text evidence="10">The sequence shown here is derived from an EMBL/GenBank/DDBJ whole genome shotgun (WGS) entry which is preliminary data.</text>
</comment>
<feature type="transmembrane region" description="Helical" evidence="8">
    <location>
        <begin position="372"/>
        <end position="392"/>
    </location>
</feature>
<dbReference type="SUPFAM" id="SSF103473">
    <property type="entry name" value="MFS general substrate transporter"/>
    <property type="match status" value="1"/>
</dbReference>
<evidence type="ECO:0000256" key="8">
    <source>
        <dbReference type="SAM" id="Phobius"/>
    </source>
</evidence>
<evidence type="ECO:0000256" key="4">
    <source>
        <dbReference type="ARBA" id="ARBA00022989"/>
    </source>
</evidence>
<dbReference type="PANTHER" id="PTHR43791">
    <property type="entry name" value="PERMEASE-RELATED"/>
    <property type="match status" value="1"/>
</dbReference>
<keyword evidence="6" id="KW-0175">Coiled coil</keyword>
<feature type="transmembrane region" description="Helical" evidence="8">
    <location>
        <begin position="114"/>
        <end position="138"/>
    </location>
</feature>
<evidence type="ECO:0000256" key="3">
    <source>
        <dbReference type="ARBA" id="ARBA00022692"/>
    </source>
</evidence>